<feature type="region of interest" description="Disordered" evidence="1">
    <location>
        <begin position="293"/>
        <end position="322"/>
    </location>
</feature>
<dbReference type="PIRSF" id="PIRSF015040">
    <property type="entry name" value="ATPase_SAG2001_prd"/>
    <property type="match status" value="1"/>
</dbReference>
<accession>A0A0M8QPA0</accession>
<dbReference type="EMBL" id="LGCN01000001">
    <property type="protein sequence ID" value="KOT46839.1"/>
    <property type="molecule type" value="Genomic_DNA"/>
</dbReference>
<protein>
    <submittedName>
        <fullName evidence="2">ATP/GTP-binding protein</fullName>
    </submittedName>
</protein>
<evidence type="ECO:0000313" key="3">
    <source>
        <dbReference type="Proteomes" id="UP000037773"/>
    </source>
</evidence>
<proteinExistence type="predicted"/>
<dbReference type="PATRIC" id="fig|36816.3.peg.294"/>
<evidence type="ECO:0000313" key="2">
    <source>
        <dbReference type="EMBL" id="KOT46839.1"/>
    </source>
</evidence>
<dbReference type="AlphaFoldDB" id="A0A0M8QPA0"/>
<dbReference type="InterPro" id="IPR016628">
    <property type="entry name" value="ATPase_SAG2001_prd"/>
</dbReference>
<dbReference type="RefSeq" id="WP_030819295.1">
    <property type="nucleotide sequence ID" value="NZ_LGCN01000001.1"/>
</dbReference>
<dbReference type="InterPro" id="IPR027417">
    <property type="entry name" value="P-loop_NTPase"/>
</dbReference>
<sequence length="868" mass="94633">MRLPVRHISGHLIWTTAATVWAVWRVDTENYTHASKSTKRERLDALESLFKSLRGEALLLSLCPSVDAASVVTRMTAGVDLDASPEYVDLALKVLDQLQDLELTGRVDFLAVPLPHLDFKQSARAVLSSLQAEVMGTLGLPVAPISLSEERQRLEQATRLAAGWPSGIKMRPATEAEILWIYGHSARRGLSEPLLPEDGAPRGLRGRGHTVTAHTQVILDEGGRGTRASKGPTNPFKRRYLRATSEHGDSYQAFCVLSEMPEAFRFPGSEYLAALDEFNFPVDWAVRLHVESGSKAEPKSRRQQRELAHQRGEYDGETSGVPASLDKASLALDEYRDRLTASSTEVEIRATVATCVWGTTPEEADEKATSLANHFGGNDYTLVRPTGDQVALFHGMLPGTKTPGPMLDYTQYLLARDFAMSMPFCGAGLGDDSGSLFGLQLNGGGVRPVLVDFSHGPRVNASASAAFVGELGSGKSVAMKCAMYSILTTGHRAGQRNSRGRALVIDRTPQQEWSRFANACPGTTQIINVDENAGVSLDPLRVFRGPRAARYTESFLTPLLDIGSMSIEGITLAEAIEATRLGPKPSMTALMDTLANRARTPDPEEPNDAAVRAAASELVRKLRSLAKKDLGRVIFDPTLPVVRITDADSIVFAVDRLGLPTKEELSEHRLPSLEVEKRFGWRLMYLMTALCREIAFADPNEFAGVFLDECWWLTSSAEGSNLLLELIADGRKHNAGAFAGSHDPYDIGPKSEIGDKIRALLSHIFVFRHRGKALAARCLEFLDLDPTDDEMLKVITENLSPLNVSETERALRAGEGLYRDLRKRIGGIKVLIPADENAAAAITTTPGQSDEEDDEAVELFAEADGALA</sequence>
<gene>
    <name evidence="2" type="ORF">ADK41_01360</name>
</gene>
<name>A0A0M8QPA0_9ACTN</name>
<dbReference type="OrthoDB" id="4647520at2"/>
<reference evidence="2 3" key="1">
    <citation type="submission" date="2015-07" db="EMBL/GenBank/DDBJ databases">
        <authorList>
            <person name="Noorani M."/>
        </authorList>
    </citation>
    <scope>NUCLEOTIDE SEQUENCE [LARGE SCALE GENOMIC DNA]</scope>
    <source>
        <strain evidence="2 3">NRRL B-24567</strain>
    </source>
</reference>
<evidence type="ECO:0000256" key="1">
    <source>
        <dbReference type="SAM" id="MobiDB-lite"/>
    </source>
</evidence>
<dbReference type="SUPFAM" id="SSF52540">
    <property type="entry name" value="P-loop containing nucleoside triphosphate hydrolases"/>
    <property type="match status" value="1"/>
</dbReference>
<dbReference type="Gene3D" id="3.40.50.300">
    <property type="entry name" value="P-loop containing nucleotide triphosphate hydrolases"/>
    <property type="match status" value="2"/>
</dbReference>
<keyword evidence="3" id="KW-1185">Reference proteome</keyword>
<comment type="caution">
    <text evidence="2">The sequence shown here is derived from an EMBL/GenBank/DDBJ whole genome shotgun (WGS) entry which is preliminary data.</text>
</comment>
<dbReference type="Pfam" id="PF12846">
    <property type="entry name" value="AAA_10"/>
    <property type="match status" value="1"/>
</dbReference>
<dbReference type="Proteomes" id="UP000037773">
    <property type="component" value="Unassembled WGS sequence"/>
</dbReference>
<feature type="compositionally biased region" description="Basic and acidic residues" evidence="1">
    <location>
        <begin position="293"/>
        <end position="314"/>
    </location>
</feature>
<organism evidence="2 3">
    <name type="scientific">Streptomyces caelestis</name>
    <dbReference type="NCBI Taxonomy" id="36816"/>
    <lineage>
        <taxon>Bacteria</taxon>
        <taxon>Bacillati</taxon>
        <taxon>Actinomycetota</taxon>
        <taxon>Actinomycetes</taxon>
        <taxon>Kitasatosporales</taxon>
        <taxon>Streptomycetaceae</taxon>
        <taxon>Streptomyces</taxon>
    </lineage>
</organism>